<evidence type="ECO:0008006" key="4">
    <source>
        <dbReference type="Google" id="ProtNLM"/>
    </source>
</evidence>
<feature type="transmembrane region" description="Helical" evidence="1">
    <location>
        <begin position="192"/>
        <end position="208"/>
    </location>
</feature>
<feature type="transmembrane region" description="Helical" evidence="1">
    <location>
        <begin position="499"/>
        <end position="517"/>
    </location>
</feature>
<feature type="transmembrane region" description="Helical" evidence="1">
    <location>
        <begin position="169"/>
        <end position="186"/>
    </location>
</feature>
<feature type="transmembrane region" description="Helical" evidence="1">
    <location>
        <begin position="372"/>
        <end position="392"/>
    </location>
</feature>
<sequence>MAKNKNLIYIAISLVVFIVLAFLYSTPVFTGKQLFQHDIVQYRGGAKELLDYRADTGNETYWSDSMFGGMPTYQMGSRFNGDVIKKVDSYLNILPRPVNYLFLLFSGFFLLGMVAVRNWKYALLGATFFGLSTYFYIAIAAGHNGKINTIEYFAPLLAGILLVYIRKQYIWGFIVTTLFMGLQIAANHPQMTYYLFIALGFLFISELIRVIQKKTELKHFLISSGIVAASCLIGVGMNSQRIMANSEYIKETVRGKQILTNDSHTGGNSGMDKESMLMWSYGKLETLNLFIPRLMGGGSQEPEGKEMMTQIQELVQQNVDSQAEYDRISKGFGSLTYWGDQPGTSGPAYQGAIVCFLAFLGFFFASKKYRYWILGASILTIFLAWGSNFMALSDFFIDFVPFYNKFRAPSSILVVVELLFPLIAIIGLYKFFTDEKLTEEYKQKILTYVGGGTLGLILILLIFGKSLLGFHTENEQAYLPPFLLDYLTDERFKLFKIDAIKAFIYISITVIALFLSLKKKLNQNIVLIVIGAVSLFDLWTVNKRYLNDENYVDKIFAENPFQTESSDLLAEKVQGNPNLESIIANVNVNKTLETIAEKDKTHYRIFNNILGTFSETNTSYFKSSIGGYHAVKLRRYDDVINEYFQVMDSVKVPNILNLLNAKYWVGGNPEQPQAIPNPTANGNAWFVSDLKFVNTPNEEIKSIGVINSKKTAVIASSDKEYFNNKPVQADSTATISLTGYQPNELEFKSKSRTPQLAVFSEIYYPHGWKMFVDEKEVPYIKADYLLRAVHVPAGNHSIRMIFEPEVIEKGKWISLLCFGLFIVLSGLGIFMRNKNKKKEIIETV</sequence>
<dbReference type="Proteomes" id="UP001210978">
    <property type="component" value="Chromosome"/>
</dbReference>
<feature type="transmembrane region" description="Helical" evidence="1">
    <location>
        <begin position="121"/>
        <end position="141"/>
    </location>
</feature>
<keyword evidence="3" id="KW-1185">Reference proteome</keyword>
<dbReference type="EMBL" id="CP115859">
    <property type="protein sequence ID" value="WBV61401.1"/>
    <property type="molecule type" value="Genomic_DNA"/>
</dbReference>
<keyword evidence="1" id="KW-0812">Transmembrane</keyword>
<protein>
    <recommendedName>
        <fullName evidence="4">Membrane protein YfhO</fullName>
    </recommendedName>
</protein>
<evidence type="ECO:0000256" key="1">
    <source>
        <dbReference type="SAM" id="Phobius"/>
    </source>
</evidence>
<name>A0ABY7QQU4_9FLAO</name>
<gene>
    <name evidence="2" type="ORF">PFY12_04580</name>
</gene>
<dbReference type="InterPro" id="IPR018580">
    <property type="entry name" value="Uncharacterised_YfhO"/>
</dbReference>
<accession>A0ABY7QQU4</accession>
<evidence type="ECO:0000313" key="2">
    <source>
        <dbReference type="EMBL" id="WBV61401.1"/>
    </source>
</evidence>
<keyword evidence="1" id="KW-1133">Transmembrane helix</keyword>
<evidence type="ECO:0000313" key="3">
    <source>
        <dbReference type="Proteomes" id="UP001210978"/>
    </source>
</evidence>
<reference evidence="2 3" key="1">
    <citation type="submission" date="2023-01" db="EMBL/GenBank/DDBJ databases">
        <title>Complete genome of Chryseobacterium camelliae VAN22-5A.</title>
        <authorList>
            <person name="Zong G."/>
            <person name="Cao G."/>
        </authorList>
    </citation>
    <scope>NUCLEOTIDE SEQUENCE [LARGE SCALE GENOMIC DNA]</scope>
    <source>
        <strain evidence="2 3">VAN22-5A</strain>
    </source>
</reference>
<feature type="transmembrane region" description="Helical" evidence="1">
    <location>
        <begin position="524"/>
        <end position="541"/>
    </location>
</feature>
<proteinExistence type="predicted"/>
<feature type="transmembrane region" description="Helical" evidence="1">
    <location>
        <begin position="445"/>
        <end position="464"/>
    </location>
</feature>
<organism evidence="2 3">
    <name type="scientific">Chryseobacterium camelliae</name>
    <dbReference type="NCBI Taxonomy" id="1265445"/>
    <lineage>
        <taxon>Bacteria</taxon>
        <taxon>Pseudomonadati</taxon>
        <taxon>Bacteroidota</taxon>
        <taxon>Flavobacteriia</taxon>
        <taxon>Flavobacteriales</taxon>
        <taxon>Weeksellaceae</taxon>
        <taxon>Chryseobacterium group</taxon>
        <taxon>Chryseobacterium</taxon>
    </lineage>
</organism>
<feature type="transmembrane region" description="Helical" evidence="1">
    <location>
        <begin position="7"/>
        <end position="25"/>
    </location>
</feature>
<feature type="transmembrane region" description="Helical" evidence="1">
    <location>
        <begin position="220"/>
        <end position="237"/>
    </location>
</feature>
<feature type="transmembrane region" description="Helical" evidence="1">
    <location>
        <begin position="147"/>
        <end position="164"/>
    </location>
</feature>
<feature type="transmembrane region" description="Helical" evidence="1">
    <location>
        <begin position="98"/>
        <end position="116"/>
    </location>
</feature>
<keyword evidence="1" id="KW-0472">Membrane</keyword>
<dbReference type="PANTHER" id="PTHR38454">
    <property type="entry name" value="INTEGRAL MEMBRANE PROTEIN-RELATED"/>
    <property type="match status" value="1"/>
</dbReference>
<dbReference type="RefSeq" id="WP_271149689.1">
    <property type="nucleotide sequence ID" value="NZ_CP115859.1"/>
</dbReference>
<feature type="transmembrane region" description="Helical" evidence="1">
    <location>
        <begin position="348"/>
        <end position="365"/>
    </location>
</feature>
<feature type="transmembrane region" description="Helical" evidence="1">
    <location>
        <begin position="812"/>
        <end position="831"/>
    </location>
</feature>
<feature type="transmembrane region" description="Helical" evidence="1">
    <location>
        <begin position="412"/>
        <end position="433"/>
    </location>
</feature>
<dbReference type="PANTHER" id="PTHR38454:SF1">
    <property type="entry name" value="INTEGRAL MEMBRANE PROTEIN"/>
    <property type="match status" value="1"/>
</dbReference>